<dbReference type="GO" id="GO:0022857">
    <property type="term" value="F:transmembrane transporter activity"/>
    <property type="evidence" value="ECO:0007669"/>
    <property type="project" value="TreeGrafter"/>
</dbReference>
<name>A0A382Z2R0_9ZZZZ</name>
<evidence type="ECO:0000259" key="8">
    <source>
        <dbReference type="Pfam" id="PF02687"/>
    </source>
</evidence>
<sequence length="137" mass="15056">VILLFLAAVGIFNAQILSVFKRTREIGTLMALGMQKNKVVLLFTIEGALNALLAVFFGSIFFAPLLYYFSIYGIPLPIDYSELGLIVAKRLIPVYSSILILSTTLIVSIIVLIVSYLPSKKISKLHPTDAIRGRAVI</sequence>
<evidence type="ECO:0000256" key="4">
    <source>
        <dbReference type="ARBA" id="ARBA00022989"/>
    </source>
</evidence>
<evidence type="ECO:0000256" key="1">
    <source>
        <dbReference type="ARBA" id="ARBA00004651"/>
    </source>
</evidence>
<evidence type="ECO:0000256" key="7">
    <source>
        <dbReference type="SAM" id="Phobius"/>
    </source>
</evidence>
<dbReference type="AlphaFoldDB" id="A0A382Z2R0"/>
<evidence type="ECO:0000256" key="6">
    <source>
        <dbReference type="ARBA" id="ARBA00038076"/>
    </source>
</evidence>
<keyword evidence="4 7" id="KW-1133">Transmembrane helix</keyword>
<dbReference type="Pfam" id="PF02687">
    <property type="entry name" value="FtsX"/>
    <property type="match status" value="1"/>
</dbReference>
<dbReference type="GO" id="GO:0005886">
    <property type="term" value="C:plasma membrane"/>
    <property type="evidence" value="ECO:0007669"/>
    <property type="project" value="UniProtKB-SubCell"/>
</dbReference>
<feature type="transmembrane region" description="Helical" evidence="7">
    <location>
        <begin position="39"/>
        <end position="72"/>
    </location>
</feature>
<feature type="domain" description="ABC3 transporter permease C-terminal" evidence="8">
    <location>
        <begin position="1"/>
        <end position="127"/>
    </location>
</feature>
<reference evidence="9" key="1">
    <citation type="submission" date="2018-05" db="EMBL/GenBank/DDBJ databases">
        <authorList>
            <person name="Lanie J.A."/>
            <person name="Ng W.-L."/>
            <person name="Kazmierczak K.M."/>
            <person name="Andrzejewski T.M."/>
            <person name="Davidsen T.M."/>
            <person name="Wayne K.J."/>
            <person name="Tettelin H."/>
            <person name="Glass J.I."/>
            <person name="Rusch D."/>
            <person name="Podicherti R."/>
            <person name="Tsui H.-C.T."/>
            <person name="Winkler M.E."/>
        </authorList>
    </citation>
    <scope>NUCLEOTIDE SEQUENCE</scope>
</reference>
<feature type="transmembrane region" description="Helical" evidence="7">
    <location>
        <begin position="92"/>
        <end position="117"/>
    </location>
</feature>
<keyword evidence="2" id="KW-1003">Cell membrane</keyword>
<dbReference type="EMBL" id="UINC01180417">
    <property type="protein sequence ID" value="SVD89600.1"/>
    <property type="molecule type" value="Genomic_DNA"/>
</dbReference>
<accession>A0A382Z2R0</accession>
<protein>
    <recommendedName>
        <fullName evidence="8">ABC3 transporter permease C-terminal domain-containing protein</fullName>
    </recommendedName>
</protein>
<dbReference type="InterPro" id="IPR050250">
    <property type="entry name" value="Macrolide_Exporter_MacB"/>
</dbReference>
<dbReference type="PANTHER" id="PTHR30572">
    <property type="entry name" value="MEMBRANE COMPONENT OF TRANSPORTER-RELATED"/>
    <property type="match status" value="1"/>
</dbReference>
<keyword evidence="3 7" id="KW-0812">Transmembrane</keyword>
<comment type="subcellular location">
    <subcellularLocation>
        <location evidence="1">Cell membrane</location>
        <topology evidence="1">Multi-pass membrane protein</topology>
    </subcellularLocation>
</comment>
<comment type="similarity">
    <text evidence="6">Belongs to the ABC-4 integral membrane protein family.</text>
</comment>
<evidence type="ECO:0000256" key="5">
    <source>
        <dbReference type="ARBA" id="ARBA00023136"/>
    </source>
</evidence>
<keyword evidence="5 7" id="KW-0472">Membrane</keyword>
<evidence type="ECO:0000256" key="2">
    <source>
        <dbReference type="ARBA" id="ARBA00022475"/>
    </source>
</evidence>
<gene>
    <name evidence="9" type="ORF">METZ01_LOCUS442454</name>
</gene>
<evidence type="ECO:0000256" key="3">
    <source>
        <dbReference type="ARBA" id="ARBA00022692"/>
    </source>
</evidence>
<dbReference type="PANTHER" id="PTHR30572:SF4">
    <property type="entry name" value="ABC TRANSPORTER PERMEASE YTRF"/>
    <property type="match status" value="1"/>
</dbReference>
<feature type="non-terminal residue" evidence="9">
    <location>
        <position position="1"/>
    </location>
</feature>
<organism evidence="9">
    <name type="scientific">marine metagenome</name>
    <dbReference type="NCBI Taxonomy" id="408172"/>
    <lineage>
        <taxon>unclassified sequences</taxon>
        <taxon>metagenomes</taxon>
        <taxon>ecological metagenomes</taxon>
    </lineage>
</organism>
<dbReference type="InterPro" id="IPR003838">
    <property type="entry name" value="ABC3_permease_C"/>
</dbReference>
<evidence type="ECO:0000313" key="9">
    <source>
        <dbReference type="EMBL" id="SVD89600.1"/>
    </source>
</evidence>
<proteinExistence type="inferred from homology"/>